<evidence type="ECO:0000256" key="8">
    <source>
        <dbReference type="ARBA" id="ARBA00023235"/>
    </source>
</evidence>
<keyword evidence="7" id="KW-0464">Manganese</keyword>
<feature type="domain" description="Metalloenzyme" evidence="9">
    <location>
        <begin position="17"/>
        <end position="538"/>
    </location>
</feature>
<accession>A0A644W9W9</accession>
<dbReference type="GO" id="GO:0006007">
    <property type="term" value="P:glucose catabolic process"/>
    <property type="evidence" value="ECO:0007669"/>
    <property type="project" value="InterPro"/>
</dbReference>
<evidence type="ECO:0000256" key="6">
    <source>
        <dbReference type="ARBA" id="ARBA00023152"/>
    </source>
</evidence>
<evidence type="ECO:0000256" key="5">
    <source>
        <dbReference type="ARBA" id="ARBA00022723"/>
    </source>
</evidence>
<organism evidence="11">
    <name type="scientific">bioreactor metagenome</name>
    <dbReference type="NCBI Taxonomy" id="1076179"/>
    <lineage>
        <taxon>unclassified sequences</taxon>
        <taxon>metagenomes</taxon>
        <taxon>ecological metagenomes</taxon>
    </lineage>
</organism>
<comment type="caution">
    <text evidence="11">The sequence shown here is derived from an EMBL/GenBank/DDBJ whole genome shotgun (WGS) entry which is preliminary data.</text>
</comment>
<dbReference type="InterPro" id="IPR005995">
    <property type="entry name" value="Pgm_bpd_ind"/>
</dbReference>
<dbReference type="CDD" id="cd16010">
    <property type="entry name" value="iPGM"/>
    <property type="match status" value="1"/>
</dbReference>
<evidence type="ECO:0000259" key="9">
    <source>
        <dbReference type="Pfam" id="PF01676"/>
    </source>
</evidence>
<dbReference type="EMBL" id="VSSQ01000721">
    <property type="protein sequence ID" value="MPM00307.1"/>
    <property type="molecule type" value="Genomic_DNA"/>
</dbReference>
<protein>
    <recommendedName>
        <fullName evidence="4">phosphoglycerate mutase (2,3-diphosphoglycerate-independent)</fullName>
        <ecNumber evidence="4">5.4.2.12</ecNumber>
    </recommendedName>
</protein>
<dbReference type="Gene3D" id="3.40.1450.10">
    <property type="entry name" value="BPG-independent phosphoglycerate mutase, domain B"/>
    <property type="match status" value="1"/>
</dbReference>
<reference evidence="11" key="1">
    <citation type="submission" date="2019-08" db="EMBL/GenBank/DDBJ databases">
        <authorList>
            <person name="Kucharzyk K."/>
            <person name="Murdoch R.W."/>
            <person name="Higgins S."/>
            <person name="Loffler F."/>
        </authorList>
    </citation>
    <scope>NUCLEOTIDE SEQUENCE</scope>
</reference>
<keyword evidence="5" id="KW-0479">Metal-binding</keyword>
<dbReference type="GO" id="GO:0006096">
    <property type="term" value="P:glycolytic process"/>
    <property type="evidence" value="ECO:0007669"/>
    <property type="project" value="UniProtKB-UniPathway"/>
</dbReference>
<comment type="similarity">
    <text evidence="3">Belongs to the BPG-independent phosphoglycerate mutase family.</text>
</comment>
<dbReference type="EC" id="5.4.2.12" evidence="4"/>
<name>A0A644W9W9_9ZZZZ</name>
<evidence type="ECO:0000256" key="2">
    <source>
        <dbReference type="ARBA" id="ARBA00004798"/>
    </source>
</evidence>
<dbReference type="PANTHER" id="PTHR31637">
    <property type="entry name" value="2,3-BISPHOSPHOGLYCERATE-INDEPENDENT PHOSPHOGLYCERATE MUTASE"/>
    <property type="match status" value="1"/>
</dbReference>
<keyword evidence="6" id="KW-0324">Glycolysis</keyword>
<evidence type="ECO:0000256" key="7">
    <source>
        <dbReference type="ARBA" id="ARBA00023211"/>
    </source>
</evidence>
<dbReference type="GO" id="GO:0005737">
    <property type="term" value="C:cytoplasm"/>
    <property type="evidence" value="ECO:0007669"/>
    <property type="project" value="InterPro"/>
</dbReference>
<sequence length="567" mass="61501">MLKPLEKNPGWKGRSGPVLLVIMDGVGYGQYAEGDAVARADMRHFRALEASCPKTSLRAHGKAVGLPSDEDMGNSEVGHNAIGCGRVFAQGAKLVGASIESRSMFQGDTWKELVANVKRHAGSLHFIGLFSDGNVHSHIDHLKAMVAAAAEEGLPKVRIHCLLDGRDVGSQSALEYITPFEEFLAGFNARGMDYRIASGGGRQYITMDRYGANWAMVQRGWDCHVKGIGRRFASAAQAIQTYRSQTPGLIDQDMREFVIVDDKGPVGPIVDGDSVVYFNFRGDRALEISSAFEDELFDKFDRGPRPNVYYAGMMQYDGDLGVPRHYLVSPPAIDRTLGEYLAATGVKCLAISETQKYGHVTYFFNGNRSGKFSPALEDYVEVPSDRVPFEQRPWMKCAEITDRVIDALKAGAYGFIRLNFPNGDMVGHTGDFQAVVCGIEAMDIQIGRLARTIRSVGGIMVLSADHGNSDDMYEHDKKTGKVLLDGEGEPKAKTSHSLNPVPCVVYDPEYQGEYGAELRSGLGISSLAATCIELLGYKAPEDYDPSVLSLNSTPAGAATAGSQAQAG</sequence>
<dbReference type="FunFam" id="3.40.1450.10:FF:000002">
    <property type="entry name" value="2,3-bisphosphoglycerate-independent phosphoglycerate mutase"/>
    <property type="match status" value="1"/>
</dbReference>
<proteinExistence type="inferred from homology"/>
<dbReference type="SUPFAM" id="SSF64158">
    <property type="entry name" value="2,3-Bisphosphoglycerate-independent phosphoglycerate mutase, substrate-binding domain"/>
    <property type="match status" value="1"/>
</dbReference>
<evidence type="ECO:0000256" key="4">
    <source>
        <dbReference type="ARBA" id="ARBA00012026"/>
    </source>
</evidence>
<dbReference type="InterPro" id="IPR017850">
    <property type="entry name" value="Alkaline_phosphatase_core_sf"/>
</dbReference>
<dbReference type="InterPro" id="IPR011258">
    <property type="entry name" value="BPG-indep_PGM_N"/>
</dbReference>
<evidence type="ECO:0000313" key="11">
    <source>
        <dbReference type="EMBL" id="MPM00307.1"/>
    </source>
</evidence>
<comment type="cofactor">
    <cofactor evidence="1">
        <name>Mn(2+)</name>
        <dbReference type="ChEBI" id="CHEBI:29035"/>
    </cofactor>
</comment>
<dbReference type="AlphaFoldDB" id="A0A644W9W9"/>
<gene>
    <name evidence="11" type="primary">gpmI_16</name>
    <name evidence="11" type="ORF">SDC9_46531</name>
</gene>
<dbReference type="SUPFAM" id="SSF53649">
    <property type="entry name" value="Alkaline phosphatase-like"/>
    <property type="match status" value="1"/>
</dbReference>
<evidence type="ECO:0000259" key="10">
    <source>
        <dbReference type="Pfam" id="PF06415"/>
    </source>
</evidence>
<keyword evidence="8 11" id="KW-0413">Isomerase</keyword>
<dbReference type="PANTHER" id="PTHR31637:SF0">
    <property type="entry name" value="2,3-BISPHOSPHOGLYCERATE-INDEPENDENT PHOSPHOGLYCERATE MUTASE"/>
    <property type="match status" value="1"/>
</dbReference>
<evidence type="ECO:0000256" key="1">
    <source>
        <dbReference type="ARBA" id="ARBA00001936"/>
    </source>
</evidence>
<dbReference type="InterPro" id="IPR036646">
    <property type="entry name" value="PGAM_B_sf"/>
</dbReference>
<dbReference type="Pfam" id="PF01676">
    <property type="entry name" value="Metalloenzyme"/>
    <property type="match status" value="1"/>
</dbReference>
<dbReference type="UniPathway" id="UPA00109">
    <property type="reaction ID" value="UER00186"/>
</dbReference>
<dbReference type="PIRSF" id="PIRSF001492">
    <property type="entry name" value="IPGAM"/>
    <property type="match status" value="1"/>
</dbReference>
<comment type="pathway">
    <text evidence="2">Carbohydrate degradation; glycolysis; pyruvate from D-glyceraldehyde 3-phosphate: step 3/5.</text>
</comment>
<feature type="domain" description="BPG-independent PGAM N-terminal" evidence="10">
    <location>
        <begin position="97"/>
        <end position="317"/>
    </location>
</feature>
<dbReference type="InterPro" id="IPR006124">
    <property type="entry name" value="Metalloenzyme"/>
</dbReference>
<dbReference type="GO" id="GO:0030145">
    <property type="term" value="F:manganese ion binding"/>
    <property type="evidence" value="ECO:0007669"/>
    <property type="project" value="InterPro"/>
</dbReference>
<dbReference type="GO" id="GO:0004619">
    <property type="term" value="F:phosphoglycerate mutase activity"/>
    <property type="evidence" value="ECO:0007669"/>
    <property type="project" value="UniProtKB-EC"/>
</dbReference>
<evidence type="ECO:0000256" key="3">
    <source>
        <dbReference type="ARBA" id="ARBA00008819"/>
    </source>
</evidence>
<dbReference type="Pfam" id="PF06415">
    <property type="entry name" value="iPGM_N"/>
    <property type="match status" value="1"/>
</dbReference>
<dbReference type="Gene3D" id="3.40.720.10">
    <property type="entry name" value="Alkaline Phosphatase, subunit A"/>
    <property type="match status" value="1"/>
</dbReference>
<dbReference type="NCBIfam" id="TIGR01307">
    <property type="entry name" value="pgm_bpd_ind"/>
    <property type="match status" value="1"/>
</dbReference>